<feature type="domain" description="Response regulatory" evidence="7">
    <location>
        <begin position="3"/>
        <end position="119"/>
    </location>
</feature>
<dbReference type="Proteomes" id="UP000249239">
    <property type="component" value="Unassembled WGS sequence"/>
</dbReference>
<accession>A0A2W7NEI5</accession>
<dbReference type="PROSITE" id="PS50110">
    <property type="entry name" value="RESPONSE_REGULATORY"/>
    <property type="match status" value="1"/>
</dbReference>
<dbReference type="GO" id="GO:0003677">
    <property type="term" value="F:DNA binding"/>
    <property type="evidence" value="ECO:0007669"/>
    <property type="project" value="UniProtKB-KW"/>
</dbReference>
<evidence type="ECO:0000256" key="5">
    <source>
        <dbReference type="PROSITE-ProRule" id="PRU00169"/>
    </source>
</evidence>
<dbReference type="GO" id="GO:0006355">
    <property type="term" value="P:regulation of DNA-templated transcription"/>
    <property type="evidence" value="ECO:0007669"/>
    <property type="project" value="InterPro"/>
</dbReference>
<organism evidence="8 9">
    <name type="scientific">Breznakibacter xylanolyticus</name>
    <dbReference type="NCBI Taxonomy" id="990"/>
    <lineage>
        <taxon>Bacteria</taxon>
        <taxon>Pseudomonadati</taxon>
        <taxon>Bacteroidota</taxon>
        <taxon>Bacteroidia</taxon>
        <taxon>Marinilabiliales</taxon>
        <taxon>Marinilabiliaceae</taxon>
        <taxon>Breznakibacter</taxon>
    </lineage>
</organism>
<dbReference type="SMART" id="SM00448">
    <property type="entry name" value="REC"/>
    <property type="match status" value="1"/>
</dbReference>
<sequence>MYSVIIVDDHKMFRESLKKMLHMEGLVKVIAEASNGKEFLNLLSSHQPDVVLMDISMPEMDGVEATRMGIELIPDLKVLTLSSFGDERYYYSMIESGVKGFVLKSSGIHELLQAIEEVSAGGSWFSNELLRKVISSIGKTPGESKRETLSEREVEILKLVCEGYSTEQIARDLSLEFDDVLMMKEGVLHKTSSANTAALVMYAIRNSLIEI</sequence>
<evidence type="ECO:0000259" key="7">
    <source>
        <dbReference type="PROSITE" id="PS50110"/>
    </source>
</evidence>
<dbReference type="Pfam" id="PF00072">
    <property type="entry name" value="Response_reg"/>
    <property type="match status" value="1"/>
</dbReference>
<protein>
    <submittedName>
        <fullName evidence="8">DNA-binding NarL/FixJ family response regulator</fullName>
    </submittedName>
</protein>
<keyword evidence="2" id="KW-0805">Transcription regulation</keyword>
<dbReference type="Gene3D" id="3.40.50.2300">
    <property type="match status" value="1"/>
</dbReference>
<evidence type="ECO:0000313" key="9">
    <source>
        <dbReference type="Proteomes" id="UP000249239"/>
    </source>
</evidence>
<gene>
    <name evidence="8" type="ORF">LX69_02232</name>
</gene>
<evidence type="ECO:0000256" key="4">
    <source>
        <dbReference type="ARBA" id="ARBA00023163"/>
    </source>
</evidence>
<keyword evidence="9" id="KW-1185">Reference proteome</keyword>
<dbReference type="InterPro" id="IPR039420">
    <property type="entry name" value="WalR-like"/>
</dbReference>
<dbReference type="PROSITE" id="PS50043">
    <property type="entry name" value="HTH_LUXR_2"/>
    <property type="match status" value="1"/>
</dbReference>
<dbReference type="PANTHER" id="PTHR43214">
    <property type="entry name" value="TWO-COMPONENT RESPONSE REGULATOR"/>
    <property type="match status" value="1"/>
</dbReference>
<dbReference type="EMBL" id="QKZK01000017">
    <property type="protein sequence ID" value="PZX15144.1"/>
    <property type="molecule type" value="Genomic_DNA"/>
</dbReference>
<dbReference type="InterPro" id="IPR001789">
    <property type="entry name" value="Sig_transdc_resp-reg_receiver"/>
</dbReference>
<comment type="caution">
    <text evidence="8">The sequence shown here is derived from an EMBL/GenBank/DDBJ whole genome shotgun (WGS) entry which is preliminary data.</text>
</comment>
<keyword evidence="4" id="KW-0804">Transcription</keyword>
<dbReference type="Pfam" id="PF00196">
    <property type="entry name" value="GerE"/>
    <property type="match status" value="1"/>
</dbReference>
<keyword evidence="1 5" id="KW-0597">Phosphoprotein</keyword>
<dbReference type="SMART" id="SM00421">
    <property type="entry name" value="HTH_LUXR"/>
    <property type="match status" value="1"/>
</dbReference>
<dbReference type="InterPro" id="IPR016032">
    <property type="entry name" value="Sig_transdc_resp-reg_C-effctor"/>
</dbReference>
<evidence type="ECO:0000256" key="3">
    <source>
        <dbReference type="ARBA" id="ARBA00023125"/>
    </source>
</evidence>
<evidence type="ECO:0000256" key="1">
    <source>
        <dbReference type="ARBA" id="ARBA00022553"/>
    </source>
</evidence>
<dbReference type="SUPFAM" id="SSF52172">
    <property type="entry name" value="CheY-like"/>
    <property type="match status" value="1"/>
</dbReference>
<dbReference type="RefSeq" id="WP_221621342.1">
    <property type="nucleotide sequence ID" value="NZ_QKZK01000017.1"/>
</dbReference>
<feature type="modified residue" description="4-aspartylphosphate" evidence="5">
    <location>
        <position position="54"/>
    </location>
</feature>
<dbReference type="GO" id="GO:0000160">
    <property type="term" value="P:phosphorelay signal transduction system"/>
    <property type="evidence" value="ECO:0007669"/>
    <property type="project" value="InterPro"/>
</dbReference>
<name>A0A2W7NEI5_9BACT</name>
<dbReference type="InterPro" id="IPR011006">
    <property type="entry name" value="CheY-like_superfamily"/>
</dbReference>
<reference evidence="8 9" key="1">
    <citation type="submission" date="2018-06" db="EMBL/GenBank/DDBJ databases">
        <title>Genomic Encyclopedia of Archaeal and Bacterial Type Strains, Phase II (KMG-II): from individual species to whole genera.</title>
        <authorList>
            <person name="Goeker M."/>
        </authorList>
    </citation>
    <scope>NUCLEOTIDE SEQUENCE [LARGE SCALE GENOMIC DNA]</scope>
    <source>
        <strain evidence="8 9">DSM 6779</strain>
    </source>
</reference>
<keyword evidence="3 8" id="KW-0238">DNA-binding</keyword>
<dbReference type="PANTHER" id="PTHR43214:SF41">
    <property type="entry name" value="NITRATE_NITRITE RESPONSE REGULATOR PROTEIN NARP"/>
    <property type="match status" value="1"/>
</dbReference>
<evidence type="ECO:0000313" key="8">
    <source>
        <dbReference type="EMBL" id="PZX15144.1"/>
    </source>
</evidence>
<dbReference type="CDD" id="cd17535">
    <property type="entry name" value="REC_NarL-like"/>
    <property type="match status" value="1"/>
</dbReference>
<dbReference type="SUPFAM" id="SSF46894">
    <property type="entry name" value="C-terminal effector domain of the bipartite response regulators"/>
    <property type="match status" value="1"/>
</dbReference>
<dbReference type="AlphaFoldDB" id="A0A2W7NEI5"/>
<evidence type="ECO:0000256" key="2">
    <source>
        <dbReference type="ARBA" id="ARBA00023015"/>
    </source>
</evidence>
<dbReference type="InterPro" id="IPR000792">
    <property type="entry name" value="Tscrpt_reg_LuxR_C"/>
</dbReference>
<dbReference type="InterPro" id="IPR058245">
    <property type="entry name" value="NreC/VraR/RcsB-like_REC"/>
</dbReference>
<feature type="domain" description="HTH luxR-type" evidence="6">
    <location>
        <begin position="142"/>
        <end position="207"/>
    </location>
</feature>
<proteinExistence type="predicted"/>
<evidence type="ECO:0000259" key="6">
    <source>
        <dbReference type="PROSITE" id="PS50043"/>
    </source>
</evidence>